<dbReference type="Proteomes" id="UP000251692">
    <property type="component" value="Unassembled WGS sequence"/>
</dbReference>
<organism evidence="1 2">
    <name type="scientific">Pontibacter arcticus</name>
    <dbReference type="NCBI Taxonomy" id="2080288"/>
    <lineage>
        <taxon>Bacteria</taxon>
        <taxon>Pseudomonadati</taxon>
        <taxon>Bacteroidota</taxon>
        <taxon>Cytophagia</taxon>
        <taxon>Cytophagales</taxon>
        <taxon>Hymenobacteraceae</taxon>
        <taxon>Pontibacter</taxon>
    </lineage>
</organism>
<accession>A0A364RI85</accession>
<gene>
    <name evidence="1" type="ORF">DP923_02840</name>
</gene>
<reference evidence="1 2" key="1">
    <citation type="submission" date="2018-06" db="EMBL/GenBank/DDBJ databases">
        <authorList>
            <person name="Liu Z.-W."/>
        </authorList>
    </citation>
    <scope>NUCLEOTIDE SEQUENCE [LARGE SCALE GENOMIC DNA]</scope>
    <source>
        <strain evidence="1 2">2b14</strain>
    </source>
</reference>
<dbReference type="EMBL" id="QMDV01000001">
    <property type="protein sequence ID" value="RAU84012.1"/>
    <property type="molecule type" value="Genomic_DNA"/>
</dbReference>
<proteinExistence type="predicted"/>
<name>A0A364RI85_9BACT</name>
<reference evidence="1 2" key="2">
    <citation type="submission" date="2018-07" db="EMBL/GenBank/DDBJ databases">
        <title>Pontibacter sp. 2b14 genomic sequence and assembly.</title>
        <authorList>
            <person name="Du Z.-J."/>
        </authorList>
    </citation>
    <scope>NUCLEOTIDE SEQUENCE [LARGE SCALE GENOMIC DNA]</scope>
    <source>
        <strain evidence="1 2">2b14</strain>
    </source>
</reference>
<dbReference type="AlphaFoldDB" id="A0A364RI85"/>
<keyword evidence="2" id="KW-1185">Reference proteome</keyword>
<evidence type="ECO:0000313" key="2">
    <source>
        <dbReference type="Proteomes" id="UP000251692"/>
    </source>
</evidence>
<sequence>MYKCETAEKFCEQETGCAGLNQFAKYKLYLGTSKKYSTNHLVGFYLYMSSLCFKKNSPHNLRRSKLRGLFLVVQP</sequence>
<comment type="caution">
    <text evidence="1">The sequence shown here is derived from an EMBL/GenBank/DDBJ whole genome shotgun (WGS) entry which is preliminary data.</text>
</comment>
<protein>
    <submittedName>
        <fullName evidence="1">Uncharacterized protein</fullName>
    </submittedName>
</protein>
<evidence type="ECO:0000313" key="1">
    <source>
        <dbReference type="EMBL" id="RAU84012.1"/>
    </source>
</evidence>